<accession>S8EYV0</accession>
<dbReference type="PANTHER" id="PTHR13037">
    <property type="entry name" value="FORMIN"/>
    <property type="match status" value="1"/>
</dbReference>
<feature type="compositionally biased region" description="Basic and acidic residues" evidence="2">
    <location>
        <begin position="816"/>
        <end position="832"/>
    </location>
</feature>
<feature type="transmembrane region" description="Helical" evidence="3">
    <location>
        <begin position="1231"/>
        <end position="1256"/>
    </location>
</feature>
<feature type="region of interest" description="Disordered" evidence="2">
    <location>
        <begin position="1668"/>
        <end position="1738"/>
    </location>
</feature>
<feature type="compositionally biased region" description="Basic and acidic residues" evidence="2">
    <location>
        <begin position="177"/>
        <end position="189"/>
    </location>
</feature>
<evidence type="ECO:0000313" key="5">
    <source>
        <dbReference type="Proteomes" id="UP000001529"/>
    </source>
</evidence>
<feature type="region of interest" description="Disordered" evidence="2">
    <location>
        <begin position="747"/>
        <end position="850"/>
    </location>
</feature>
<feature type="compositionally biased region" description="Low complexity" evidence="2">
    <location>
        <begin position="40"/>
        <end position="54"/>
    </location>
</feature>
<feature type="transmembrane region" description="Helical" evidence="3">
    <location>
        <begin position="573"/>
        <end position="593"/>
    </location>
</feature>
<feature type="region of interest" description="Disordered" evidence="2">
    <location>
        <begin position="1514"/>
        <end position="1556"/>
    </location>
</feature>
<keyword evidence="3" id="KW-1133">Transmembrane helix</keyword>
<evidence type="ECO:0000256" key="1">
    <source>
        <dbReference type="ARBA" id="ARBA00022581"/>
    </source>
</evidence>
<dbReference type="Proteomes" id="UP000001529">
    <property type="component" value="Chromosome IX"/>
</dbReference>
<keyword evidence="1" id="KW-0945">Host-virus interaction</keyword>
<feature type="region of interest" description="Disordered" evidence="2">
    <location>
        <begin position="1374"/>
        <end position="1425"/>
    </location>
</feature>
<feature type="compositionally biased region" description="Low complexity" evidence="2">
    <location>
        <begin position="63"/>
        <end position="83"/>
    </location>
</feature>
<feature type="compositionally biased region" description="Basic and acidic residues" evidence="2">
    <location>
        <begin position="1386"/>
        <end position="1408"/>
    </location>
</feature>
<feature type="region of interest" description="Disordered" evidence="2">
    <location>
        <begin position="645"/>
        <end position="713"/>
    </location>
</feature>
<evidence type="ECO:0000256" key="3">
    <source>
        <dbReference type="SAM" id="Phobius"/>
    </source>
</evidence>
<dbReference type="VEuPathDB" id="ToxoDB:TGME49_267690"/>
<feature type="transmembrane region" description="Helical" evidence="3">
    <location>
        <begin position="117"/>
        <end position="141"/>
    </location>
</feature>
<reference evidence="4" key="1">
    <citation type="submission" date="2013-04" db="EMBL/GenBank/DDBJ databases">
        <authorList>
            <person name="Sibley D."/>
            <person name="Venepally P."/>
            <person name="Karamycheva S."/>
            <person name="Hadjithomas M."/>
            <person name="Khan A."/>
            <person name="Brunk B."/>
            <person name="Roos D."/>
            <person name="Caler E."/>
            <person name="Lorenzi H."/>
        </authorList>
    </citation>
    <scope>NUCLEOTIDE SEQUENCE [LARGE SCALE GENOMIC DNA]</scope>
    <source>
        <strain evidence="4">ME49</strain>
    </source>
</reference>
<sequence length="1928" mass="211588">MALISASDLPARLMPGRAVCQSLLYSLPRLSLSSGQRQSFSLSSSSLSSSASPPSSFPPPDPYLSSSRLSSSVSPSLSSSSAPMSPPVPCCSRSSPSKGEARIFAVSPRRRLRSLSFLSFVFLSLFFFSTSFAPTLAAAALSGRGARTKPPREDAALDLSVPLSRWIEEVAARASEGRRLHAVDRDRETSYAGEEASEEKVRSPPRVSLSAPSEQRPHSLKTDAVVAHPSLSPSWSCLPDAACPSSSAPSSSDSPLDALLPSSESLALVAPPELPPPVVNIDPDRRVSSLHLFPESFTKDKDPNVSPPSPPSPPSAPPSSPVSPWTAFLQRHCGVERGKRGPRSEKSFFSEFWETAAVPALTLSKNWFSSVFKHLREKSHVVALLSAITRVYVHQQSEALRSAFADTEVTTEPRMSEGREIPSASSSTVSRSSQLLPCFSEPFACRRPVPWSLVGAIARYFLVSLFSFLLLLLLPFLLLRLVRPLLSAALPAESSEEACFSMLSSSTPSSPCFHAPSLLFPVSPVHSDASSVSDGSPASRVSAASSHYARLLLRCPSTLSSASSAQTAASKSLLFLALVGIFAALFTVSSWAVSDQIDASLCAIAQAVDAFGREAAESAFSPQTKAHAAHEQKPTELALRNLRTQARTDAREEGEEGEEGRKEEEEGRKEEEEGRKEGEEGRKETVEQAFLEGKGGAETRLPRTSEGEENAEASREFAGIAGLSRQLDALALAWASAASAYSEFFSDNDDTRSLAGGRDGVGSRRGIRSFHGEERSVQTSQAATESSQETGNGGGEEDSKEQRKREARERRRWRLPWREDGENETRRGKERLPSFGVSEEANRRQNGMGETRFESEEILRGLSSAVELAVELETRWASRQRLLSLDCVPARNDEREACSGLLSGGKSPNRKGFWATKWRRCLGRLRTLCASAWTCFRSSYHERAKTLQTPEECFSAGTESREQSLRDARERGEKGSLVEPVASEAFSSKPRVRRCSLRPHAPSESPQESGRVRERGDLCETWRRPRETVGSFSREAEARSKLENALDASRSLVSLLRDSRGLGPASPAELKEDEKVESDRRITDREGRMLRHRGVLRCTDAGRRRRLATFSRQLLVYVQEEERALRAFVETQFSPAGRAEATAAIATAQERLTVGIAAVELPLLWRHLEWTLSQFHAVVTGLLRLSRLAFFLGTLCAALLAFVIVAIFLWRKAQPFRASEGARDTSTREAFLLSFLPIFFQFAGCCCALAVSLLLLSSAVSLDFVLLQLPDEAVTESQTPSAWIKTPQGLSSLLAFVPNAAPLSPALFRESLSHCLWLPVESLEPAPVSFLLAERQKLRDLVYQALPASIRTIFGENLEEATQVAFADWWQRADENGGGSVPPGRSRREEEERETATRREADDGERRTRSSGAFANGDMQGPDDRDAVSFLDRGENADLISGVFSAAAWQGEQLARSIEINKEPRNSATRRTDFFAPWRTLPLGVVSKFANVLDRAASSLTKHLKEEVVIRGEGHSGGVRRRRRDTARVSATQRLSQSEPVPLESPEGSCYPSEREKKDATRKINLLFARVIEAAAQSDGGSRAFIQALEGLRGDGDGSEWEIIHLWPPLTSTSLLHTSPTDGVNARLPRLLQEVTGDAWAFRGAALPPACADAPVGPLHFPSFEAPAAQQAEGRDREGEGEQPMRKKQQLSAASSERSDGSAWEAGDWWRMQGMPGEKKRKDSWQEGGGEGDSGAWNGMVRMEGQPKRCFYVSQDITPELLVSHFGQALPERQLERLLLLFDSAREIDRGLQFIRRVHAADAPLLKALSTTPDILRAFEGLRRRVREAVNRIDGEERHLLQKSDCRFMADATAAAESHTRAFWGFLFFGCACSLLLVTAALFILVKIHFQRCQEEQLLQQVRRHEQQEAAVLLQHHLPTGGLTGGRA</sequence>
<feature type="region of interest" description="Disordered" evidence="2">
    <location>
        <begin position="1060"/>
        <end position="1081"/>
    </location>
</feature>
<feature type="region of interest" description="Disordered" evidence="2">
    <location>
        <begin position="177"/>
        <end position="222"/>
    </location>
</feature>
<evidence type="ECO:0000256" key="2">
    <source>
        <dbReference type="SAM" id="MobiDB-lite"/>
    </source>
</evidence>
<proteinExistence type="predicted"/>
<feature type="region of interest" description="Disordered" evidence="2">
    <location>
        <begin position="619"/>
        <end position="638"/>
    </location>
</feature>
<feature type="compositionally biased region" description="Basic and acidic residues" evidence="2">
    <location>
        <begin position="659"/>
        <end position="686"/>
    </location>
</feature>
<feature type="region of interest" description="Disordered" evidence="2">
    <location>
        <begin position="40"/>
        <end position="97"/>
    </location>
</feature>
<keyword evidence="3" id="KW-0472">Membrane</keyword>
<dbReference type="OrthoDB" id="10401361at2759"/>
<feature type="transmembrane region" description="Helical" evidence="3">
    <location>
        <begin position="1188"/>
        <end position="1210"/>
    </location>
</feature>
<organism evidence="4 5">
    <name type="scientific">Toxoplasma gondii (strain ATCC 50611 / Me49)</name>
    <dbReference type="NCBI Taxonomy" id="508771"/>
    <lineage>
        <taxon>Eukaryota</taxon>
        <taxon>Sar</taxon>
        <taxon>Alveolata</taxon>
        <taxon>Apicomplexa</taxon>
        <taxon>Conoidasida</taxon>
        <taxon>Coccidia</taxon>
        <taxon>Eucoccidiorida</taxon>
        <taxon>Eimeriorina</taxon>
        <taxon>Sarcocystidae</taxon>
        <taxon>Toxoplasma</taxon>
    </lineage>
</organism>
<feature type="region of interest" description="Disordered" evidence="2">
    <location>
        <begin position="954"/>
        <end position="1016"/>
    </location>
</feature>
<keyword evidence="5" id="KW-1185">Reference proteome</keyword>
<feature type="region of interest" description="Disordered" evidence="2">
    <location>
        <begin position="296"/>
        <end position="323"/>
    </location>
</feature>
<feature type="compositionally biased region" description="Polar residues" evidence="2">
    <location>
        <begin position="1529"/>
        <end position="1539"/>
    </location>
</feature>
<feature type="compositionally biased region" description="Polar residues" evidence="2">
    <location>
        <begin position="777"/>
        <end position="790"/>
    </location>
</feature>
<dbReference type="EMBL" id="CM002044">
    <property type="protein sequence ID" value="EPT27552.1"/>
    <property type="molecule type" value="Genomic_DNA"/>
</dbReference>
<feature type="compositionally biased region" description="Basic and acidic residues" evidence="2">
    <location>
        <begin position="695"/>
        <end position="706"/>
    </location>
</feature>
<dbReference type="RefSeq" id="XP_018636221.1">
    <property type="nucleotide sequence ID" value="XM_018781479.1"/>
</dbReference>
<protein>
    <recommendedName>
        <fullName evidence="6">Transmembrane protein</fullName>
    </recommendedName>
</protein>
<gene>
    <name evidence="4" type="ORF">TGME49_267690</name>
</gene>
<dbReference type="EMBL" id="KE138832">
    <property type="protein sequence ID" value="EPT27552.1"/>
    <property type="molecule type" value="Genomic_DNA"/>
</dbReference>
<feature type="compositionally biased region" description="Pro residues" evidence="2">
    <location>
        <begin position="305"/>
        <end position="321"/>
    </location>
</feature>
<evidence type="ECO:0000313" key="4">
    <source>
        <dbReference type="EMBL" id="EPT27552.1"/>
    </source>
</evidence>
<evidence type="ECO:0008006" key="6">
    <source>
        <dbReference type="Google" id="ProtNLM"/>
    </source>
</evidence>
<name>S8EYV0_TOXGM</name>
<feature type="compositionally biased region" description="Basic and acidic residues" evidence="2">
    <location>
        <begin position="800"/>
        <end position="809"/>
    </location>
</feature>
<feature type="compositionally biased region" description="Basic and acidic residues" evidence="2">
    <location>
        <begin position="1069"/>
        <end position="1081"/>
    </location>
</feature>
<feature type="transmembrane region" description="Helical" evidence="3">
    <location>
        <begin position="457"/>
        <end position="479"/>
    </location>
</feature>
<keyword evidence="3" id="KW-0812">Transmembrane</keyword>
<feature type="compositionally biased region" description="Basic and acidic residues" evidence="2">
    <location>
        <begin position="959"/>
        <end position="976"/>
    </location>
</feature>
<dbReference type="KEGG" id="tgo:TGME49_267690"/>
<feature type="compositionally biased region" description="Basic and acidic residues" evidence="2">
    <location>
        <begin position="1673"/>
        <end position="1685"/>
    </location>
</feature>
<dbReference type="GeneID" id="7893789"/>
<feature type="region of interest" description="Disordered" evidence="2">
    <location>
        <begin position="240"/>
        <end position="259"/>
    </location>
</feature>
<dbReference type="PANTHER" id="PTHR13037:SF24">
    <property type="entry name" value="POLYCOMB PROTEIN PCL-RELATED"/>
    <property type="match status" value="1"/>
</dbReference>
<feature type="transmembrane region" description="Helical" evidence="3">
    <location>
        <begin position="1863"/>
        <end position="1886"/>
    </location>
</feature>